<dbReference type="FunFam" id="3.40.630.10:FF:000040">
    <property type="entry name" value="zinc carboxypeptidase"/>
    <property type="match status" value="1"/>
</dbReference>
<keyword evidence="18" id="KW-1185">Reference proteome</keyword>
<evidence type="ECO:0000256" key="8">
    <source>
        <dbReference type="ARBA" id="ARBA00022729"/>
    </source>
</evidence>
<evidence type="ECO:0000313" key="18">
    <source>
        <dbReference type="Proteomes" id="UP000024635"/>
    </source>
</evidence>
<dbReference type="AlphaFoldDB" id="A0A016W2X8"/>
<evidence type="ECO:0000256" key="7">
    <source>
        <dbReference type="ARBA" id="ARBA00022723"/>
    </source>
</evidence>
<keyword evidence="5" id="KW-0121">Carboxypeptidase</keyword>
<dbReference type="SUPFAM" id="SSF53187">
    <property type="entry name" value="Zn-dependent exopeptidases"/>
    <property type="match status" value="1"/>
</dbReference>
<evidence type="ECO:0000256" key="11">
    <source>
        <dbReference type="ARBA" id="ARBA00023049"/>
    </source>
</evidence>
<dbReference type="InterPro" id="IPR057246">
    <property type="entry name" value="CARBOXYPEPT_ZN_1"/>
</dbReference>
<dbReference type="CDD" id="cd03860">
    <property type="entry name" value="M14_CP_A-B_like"/>
    <property type="match status" value="1"/>
</dbReference>
<dbReference type="GO" id="GO:0004181">
    <property type="term" value="F:metallocarboxypeptidase activity"/>
    <property type="evidence" value="ECO:0007669"/>
    <property type="project" value="InterPro"/>
</dbReference>
<dbReference type="PANTHER" id="PTHR11705:SF139">
    <property type="entry name" value="PEPTIDASE M14 CARBOXYPEPTIDASE A DOMAIN-CONTAINING PROTEIN"/>
    <property type="match status" value="1"/>
</dbReference>
<evidence type="ECO:0000256" key="5">
    <source>
        <dbReference type="ARBA" id="ARBA00022645"/>
    </source>
</evidence>
<dbReference type="PROSITE" id="PS52035">
    <property type="entry name" value="PEPTIDASE_M14"/>
    <property type="match status" value="1"/>
</dbReference>
<dbReference type="SMART" id="SM00631">
    <property type="entry name" value="Zn_pept"/>
    <property type="match status" value="1"/>
</dbReference>
<evidence type="ECO:0000256" key="14">
    <source>
        <dbReference type="PROSITE-ProRule" id="PRU01379"/>
    </source>
</evidence>
<proteinExistence type="inferred from homology"/>
<evidence type="ECO:0000256" key="9">
    <source>
        <dbReference type="ARBA" id="ARBA00022801"/>
    </source>
</evidence>
<sequence length="457" mass="52720">MSLLVITTVIHPVRRRMLIWPLISILLPWFCRSAENYNGYTLIRFNADEALAKWLTEMENEGYEINEVTEQRRVLLDVWGEPSRQNPVADVLVAPEFLSSFLDMLSKRGVTYVETLKEDIGRDIRRERRHLERYRRRTKRSSNAMDFDVENYHSYDEMVEFMQLLADQRRDLVTLLNISKTFEGRPMYGVKISSSHRFKPAIFVDAGIHAREWVAPAAALYMIKKLVSQYGKDPVITRSVNKFDWYIIPQANPDGYEYSRVSDRLWRKTRSRNITVNKWCVGADANRNWGHRWGEAGANRSPCSNIYAGSRPFSEPEIVGLRDLVTWQIPNLIIYASLHSYGQLLLSPWGYTQTRPDNYLDQRNAAEIAVAAMRNATGANYNYGTIAELMYPASGTSIDYMQDRGVPYIFGVELRPQDSLYDSYAFSLPPHYIKPTGEEMLAGLIAIGDYAILHKKI</sequence>
<keyword evidence="12" id="KW-1015">Disulfide bond</keyword>
<dbReference type="InterPro" id="IPR000834">
    <property type="entry name" value="Peptidase_M14"/>
</dbReference>
<name>A0A016W2X8_9BILA</name>
<evidence type="ECO:0000313" key="17">
    <source>
        <dbReference type="EMBL" id="EYC33353.1"/>
    </source>
</evidence>
<feature type="chain" id="PRO_5001490834" description="Peptidase M14 domain-containing protein" evidence="15">
    <location>
        <begin position="34"/>
        <end position="457"/>
    </location>
</feature>
<evidence type="ECO:0000256" key="15">
    <source>
        <dbReference type="SAM" id="SignalP"/>
    </source>
</evidence>
<accession>A0A016W2X8</accession>
<evidence type="ECO:0000256" key="13">
    <source>
        <dbReference type="ARBA" id="ARBA00057299"/>
    </source>
</evidence>
<dbReference type="PROSITE" id="PS00132">
    <property type="entry name" value="CARBOXYPEPT_ZN_1"/>
    <property type="match status" value="1"/>
</dbReference>
<dbReference type="PANTHER" id="PTHR11705">
    <property type="entry name" value="PROTEASE FAMILY M14 CARBOXYPEPTIDASE A,B"/>
    <property type="match status" value="1"/>
</dbReference>
<keyword evidence="6" id="KW-0645">Protease</keyword>
<dbReference type="Proteomes" id="UP000024635">
    <property type="component" value="Unassembled WGS sequence"/>
</dbReference>
<feature type="signal peptide" evidence="15">
    <location>
        <begin position="1"/>
        <end position="33"/>
    </location>
</feature>
<dbReference type="MEROPS" id="M14.A25"/>
<dbReference type="Gene3D" id="3.30.70.340">
    <property type="entry name" value="Metallocarboxypeptidase-like"/>
    <property type="match status" value="1"/>
</dbReference>
<dbReference type="GO" id="GO:0008270">
    <property type="term" value="F:zinc ion binding"/>
    <property type="evidence" value="ECO:0007669"/>
    <property type="project" value="InterPro"/>
</dbReference>
<keyword evidence="7" id="KW-0479">Metal-binding</keyword>
<gene>
    <name evidence="17" type="primary">Acey_s0002.g741</name>
    <name evidence="17" type="synonym">Acey-Y59C2A.1</name>
    <name evidence="17" type="ORF">Y032_0002g741</name>
</gene>
<reference evidence="18" key="1">
    <citation type="journal article" date="2015" name="Nat. Genet.">
        <title>The genome and transcriptome of the zoonotic hookworm Ancylostoma ceylanicum identify infection-specific gene families.</title>
        <authorList>
            <person name="Schwarz E.M."/>
            <person name="Hu Y."/>
            <person name="Antoshechkin I."/>
            <person name="Miller M.M."/>
            <person name="Sternberg P.W."/>
            <person name="Aroian R.V."/>
        </authorList>
    </citation>
    <scope>NUCLEOTIDE SEQUENCE</scope>
    <source>
        <strain evidence="18">HY135</strain>
    </source>
</reference>
<evidence type="ECO:0000256" key="4">
    <source>
        <dbReference type="ARBA" id="ARBA00022525"/>
    </source>
</evidence>
<comment type="function">
    <text evidence="13">Involved in the digestion of the blood meal.</text>
</comment>
<dbReference type="OrthoDB" id="3626597at2759"/>
<evidence type="ECO:0000256" key="6">
    <source>
        <dbReference type="ARBA" id="ARBA00022670"/>
    </source>
</evidence>
<organism evidence="17 18">
    <name type="scientific">Ancylostoma ceylanicum</name>
    <dbReference type="NCBI Taxonomy" id="53326"/>
    <lineage>
        <taxon>Eukaryota</taxon>
        <taxon>Metazoa</taxon>
        <taxon>Ecdysozoa</taxon>
        <taxon>Nematoda</taxon>
        <taxon>Chromadorea</taxon>
        <taxon>Rhabditida</taxon>
        <taxon>Rhabditina</taxon>
        <taxon>Rhabditomorpha</taxon>
        <taxon>Strongyloidea</taxon>
        <taxon>Ancylostomatidae</taxon>
        <taxon>Ancylostomatinae</taxon>
        <taxon>Ancylostoma</taxon>
    </lineage>
</organism>
<feature type="active site" description="Proton donor/acceptor" evidence="14">
    <location>
        <position position="413"/>
    </location>
</feature>
<dbReference type="GO" id="GO:0006508">
    <property type="term" value="P:proteolysis"/>
    <property type="evidence" value="ECO:0007669"/>
    <property type="project" value="UniProtKB-KW"/>
</dbReference>
<dbReference type="EMBL" id="JARK01001338">
    <property type="protein sequence ID" value="EYC33353.1"/>
    <property type="molecule type" value="Genomic_DNA"/>
</dbReference>
<keyword evidence="11" id="KW-0482">Metalloprotease</keyword>
<dbReference type="STRING" id="53326.A0A016W2X8"/>
<dbReference type="Pfam" id="PF02244">
    <property type="entry name" value="Propep_M14"/>
    <property type="match status" value="1"/>
</dbReference>
<evidence type="ECO:0000259" key="16">
    <source>
        <dbReference type="PROSITE" id="PS52035"/>
    </source>
</evidence>
<keyword evidence="9" id="KW-0378">Hydrolase</keyword>
<dbReference type="PRINTS" id="PR00765">
    <property type="entry name" value="CRBOXYPTASEA"/>
</dbReference>
<evidence type="ECO:0000256" key="3">
    <source>
        <dbReference type="ARBA" id="ARBA00005988"/>
    </source>
</evidence>
<comment type="similarity">
    <text evidence="3 14">Belongs to the peptidase M14 family.</text>
</comment>
<protein>
    <recommendedName>
        <fullName evidence="16">Peptidase M14 domain-containing protein</fullName>
    </recommendedName>
</protein>
<evidence type="ECO:0000256" key="12">
    <source>
        <dbReference type="ARBA" id="ARBA00023157"/>
    </source>
</evidence>
<keyword evidence="10" id="KW-0862">Zinc</keyword>
<dbReference type="InterPro" id="IPR036990">
    <property type="entry name" value="M14A-like_propep"/>
</dbReference>
<dbReference type="Pfam" id="PF00246">
    <property type="entry name" value="Peptidase_M14"/>
    <property type="match status" value="1"/>
</dbReference>
<evidence type="ECO:0000256" key="10">
    <source>
        <dbReference type="ARBA" id="ARBA00022833"/>
    </source>
</evidence>
<dbReference type="Gene3D" id="3.40.630.10">
    <property type="entry name" value="Zn peptidases"/>
    <property type="match status" value="1"/>
</dbReference>
<dbReference type="SUPFAM" id="SSF54897">
    <property type="entry name" value="Protease propeptides/inhibitors"/>
    <property type="match status" value="1"/>
</dbReference>
<evidence type="ECO:0000256" key="1">
    <source>
        <dbReference type="ARBA" id="ARBA00001947"/>
    </source>
</evidence>
<comment type="cofactor">
    <cofactor evidence="1">
        <name>Zn(2+)</name>
        <dbReference type="ChEBI" id="CHEBI:29105"/>
    </cofactor>
</comment>
<dbReference type="GO" id="GO:0005615">
    <property type="term" value="C:extracellular space"/>
    <property type="evidence" value="ECO:0007669"/>
    <property type="project" value="TreeGrafter"/>
</dbReference>
<keyword evidence="4" id="KW-0964">Secreted</keyword>
<keyword evidence="8 15" id="KW-0732">Signal</keyword>
<comment type="subcellular location">
    <subcellularLocation>
        <location evidence="2">Secreted</location>
    </subcellularLocation>
</comment>
<comment type="caution">
    <text evidence="17">The sequence shown here is derived from an EMBL/GenBank/DDBJ whole genome shotgun (WGS) entry which is preliminary data.</text>
</comment>
<feature type="domain" description="Peptidase M14" evidence="16">
    <location>
        <begin position="151"/>
        <end position="451"/>
    </location>
</feature>
<evidence type="ECO:0000256" key="2">
    <source>
        <dbReference type="ARBA" id="ARBA00004613"/>
    </source>
</evidence>
<dbReference type="InterPro" id="IPR003146">
    <property type="entry name" value="M14A_act_pep"/>
</dbReference>